<dbReference type="OrthoDB" id="10367934at2759"/>
<accession>A0A401PZZ4</accession>
<evidence type="ECO:0000313" key="2">
    <source>
        <dbReference type="EMBL" id="GCB78660.1"/>
    </source>
</evidence>
<evidence type="ECO:0000313" key="3">
    <source>
        <dbReference type="Proteomes" id="UP000288216"/>
    </source>
</evidence>
<proteinExistence type="predicted"/>
<evidence type="ECO:0000256" key="1">
    <source>
        <dbReference type="SAM" id="MobiDB-lite"/>
    </source>
</evidence>
<dbReference type="OMA" id="QMVVSFN"/>
<reference evidence="2 3" key="1">
    <citation type="journal article" date="2018" name="Nat. Ecol. Evol.">
        <title>Shark genomes provide insights into elasmobranch evolution and the origin of vertebrates.</title>
        <authorList>
            <person name="Hara Y"/>
            <person name="Yamaguchi K"/>
            <person name="Onimaru K"/>
            <person name="Kadota M"/>
            <person name="Koyanagi M"/>
            <person name="Keeley SD"/>
            <person name="Tatsumi K"/>
            <person name="Tanaka K"/>
            <person name="Motone F"/>
            <person name="Kageyama Y"/>
            <person name="Nozu R"/>
            <person name="Adachi N"/>
            <person name="Nishimura O"/>
            <person name="Nakagawa R"/>
            <person name="Tanegashima C"/>
            <person name="Kiyatake I"/>
            <person name="Matsumoto R"/>
            <person name="Murakumo K"/>
            <person name="Nishida K"/>
            <person name="Terakita A"/>
            <person name="Kuratani S"/>
            <person name="Sato K"/>
            <person name="Hyodo S Kuraku.S."/>
        </authorList>
    </citation>
    <scope>NUCLEOTIDE SEQUENCE [LARGE SCALE GENOMIC DNA]</scope>
</reference>
<feature type="compositionally biased region" description="Basic and acidic residues" evidence="1">
    <location>
        <begin position="1"/>
        <end position="10"/>
    </location>
</feature>
<gene>
    <name evidence="2" type="ORF">scyTo_0016852</name>
</gene>
<organism evidence="2 3">
    <name type="scientific">Scyliorhinus torazame</name>
    <name type="common">Cloudy catshark</name>
    <name type="synonym">Catulus torazame</name>
    <dbReference type="NCBI Taxonomy" id="75743"/>
    <lineage>
        <taxon>Eukaryota</taxon>
        <taxon>Metazoa</taxon>
        <taxon>Chordata</taxon>
        <taxon>Craniata</taxon>
        <taxon>Vertebrata</taxon>
        <taxon>Chondrichthyes</taxon>
        <taxon>Elasmobranchii</taxon>
        <taxon>Galeomorphii</taxon>
        <taxon>Galeoidea</taxon>
        <taxon>Carcharhiniformes</taxon>
        <taxon>Scyliorhinidae</taxon>
        <taxon>Scyliorhinus</taxon>
    </lineage>
</organism>
<name>A0A401PZZ4_SCYTO</name>
<keyword evidence="3" id="KW-1185">Reference proteome</keyword>
<feature type="region of interest" description="Disordered" evidence="1">
    <location>
        <begin position="1"/>
        <end position="30"/>
    </location>
</feature>
<dbReference type="Proteomes" id="UP000288216">
    <property type="component" value="Unassembled WGS sequence"/>
</dbReference>
<dbReference type="EMBL" id="BFAA01010486">
    <property type="protein sequence ID" value="GCB78660.1"/>
    <property type="molecule type" value="Genomic_DNA"/>
</dbReference>
<protein>
    <submittedName>
        <fullName evidence="2">Uncharacterized protein</fullName>
    </submittedName>
</protein>
<comment type="caution">
    <text evidence="2">The sequence shown here is derived from an EMBL/GenBank/DDBJ whole genome shotgun (WGS) entry which is preliminary data.</text>
</comment>
<dbReference type="AlphaFoldDB" id="A0A401PZZ4"/>
<sequence length="92" mass="10177">MPSKKNEAKTRPNMRRGAAADPATPSNAGLTVGRERGLLQHELANLQQMNLSLQAVLQMVVSFNKIIEEVSQNSNHLAELNEGWSTFFSVQK</sequence>